<dbReference type="Gene3D" id="2.160.20.10">
    <property type="entry name" value="Single-stranded right-handed beta-helix, Pectin lyase-like"/>
    <property type="match status" value="1"/>
</dbReference>
<accession>A0A6C0HL87</accession>
<protein>
    <submittedName>
        <fullName evidence="1">Uncharacterized protein</fullName>
    </submittedName>
</protein>
<evidence type="ECO:0000313" key="1">
    <source>
        <dbReference type="EMBL" id="QHT81130.1"/>
    </source>
</evidence>
<name>A0A6C0HL87_9ZZZZ</name>
<sequence>MSSTGQYITAVANNGTIYTCSVDFGITPAASFGNVLRVDASYGSDTLGAVGTYPFLTISKALSVAAAGQLVQIMPGTYTQAADLTIPASVAIRGAGTQSVIIQRLNATTSATLFTMGSNCRIEDVTLTLTSSTTVTAGAVYCAVKADGSNIPSAKLRTLVVNVTNNNPSGSCVGLLTTGNVTNPSTVTSADTIRGSTINVTTSGQQNGYAQCIRVAGGNRASARDTNLFVTATNCSGARVIGCETSVSSSYLDLRASVVSATGDVLSVSYSTVAEVSQTNPSSQVLLSYTRLQNLEANGYGFTTAQIPTNVVFGLYKDKGGSMSGNGGNNDNSNYFLLPGTTPVSTAIVAFSNAAPFLIEQDCLVRGIFFNANTTISSGTVKAMFYHNNTQSSNLVASLQLDPSSGKSVSNNTFSYKFHQNDAMYVNISCALGTTDSVNLRSFQINVGLF</sequence>
<reference evidence="1" key="1">
    <citation type="journal article" date="2020" name="Nature">
        <title>Giant virus diversity and host interactions through global metagenomics.</title>
        <authorList>
            <person name="Schulz F."/>
            <person name="Roux S."/>
            <person name="Paez-Espino D."/>
            <person name="Jungbluth S."/>
            <person name="Walsh D.A."/>
            <person name="Denef V.J."/>
            <person name="McMahon K.D."/>
            <person name="Konstantinidis K.T."/>
            <person name="Eloe-Fadrosh E.A."/>
            <person name="Kyrpides N.C."/>
            <person name="Woyke T."/>
        </authorList>
    </citation>
    <scope>NUCLEOTIDE SEQUENCE</scope>
    <source>
        <strain evidence="1">GVMAG-M-3300023184-135</strain>
    </source>
</reference>
<dbReference type="InterPro" id="IPR011050">
    <property type="entry name" value="Pectin_lyase_fold/virulence"/>
</dbReference>
<dbReference type="AlphaFoldDB" id="A0A6C0HL87"/>
<proteinExistence type="predicted"/>
<dbReference type="SUPFAM" id="SSF51126">
    <property type="entry name" value="Pectin lyase-like"/>
    <property type="match status" value="1"/>
</dbReference>
<dbReference type="InterPro" id="IPR012334">
    <property type="entry name" value="Pectin_lyas_fold"/>
</dbReference>
<organism evidence="1">
    <name type="scientific">viral metagenome</name>
    <dbReference type="NCBI Taxonomy" id="1070528"/>
    <lineage>
        <taxon>unclassified sequences</taxon>
        <taxon>metagenomes</taxon>
        <taxon>organismal metagenomes</taxon>
    </lineage>
</organism>
<dbReference type="EMBL" id="MN739977">
    <property type="protein sequence ID" value="QHT81130.1"/>
    <property type="molecule type" value="Genomic_DNA"/>
</dbReference>